<keyword evidence="2" id="KW-0378">Hydrolase</keyword>
<dbReference type="AlphaFoldDB" id="A0A6N2QWH6"/>
<dbReference type="GO" id="GO:0008725">
    <property type="term" value="F:DNA-3-methyladenine glycosylase activity"/>
    <property type="evidence" value="ECO:0007669"/>
    <property type="project" value="UniProtKB-EC"/>
</dbReference>
<dbReference type="PANTHER" id="PTHR30037">
    <property type="entry name" value="DNA-3-METHYLADENINE GLYCOSYLASE 1"/>
    <property type="match status" value="1"/>
</dbReference>
<proteinExistence type="predicted"/>
<sequence length="224" mass="24898">MTLPEGLVSCEDGLVRPTWAATDLLLRDYYDTEWGNAVTSEHGVFERLVLESFQSGLSWSTILKKREAFRTAIASFVPEAVAAFTDQDRERLMQDAGIVRNKRKIDAAITNAQAVVVLRSALAAEADAYRAGRMEEAPLAQLLRPRQSYPRHLGELVWLYQPKQQPRPRCAQEVPAQTEESRALSAELKSRGFVFVGPVTALALMSAIGIVNTDIIGTWKRPSN</sequence>
<dbReference type="SUPFAM" id="SSF48150">
    <property type="entry name" value="DNA-glycosylase"/>
    <property type="match status" value="1"/>
</dbReference>
<accession>A0A6N2QWH6</accession>
<dbReference type="InterPro" id="IPR005019">
    <property type="entry name" value="Adenine_glyco"/>
</dbReference>
<dbReference type="PANTHER" id="PTHR30037:SF4">
    <property type="entry name" value="DNA-3-METHYLADENINE GLYCOSYLASE I"/>
    <property type="match status" value="1"/>
</dbReference>
<dbReference type="Gene3D" id="1.10.340.30">
    <property type="entry name" value="Hypothetical protein, domain 2"/>
    <property type="match status" value="1"/>
</dbReference>
<dbReference type="GO" id="GO:0006284">
    <property type="term" value="P:base-excision repair"/>
    <property type="evidence" value="ECO:0007669"/>
    <property type="project" value="InterPro"/>
</dbReference>
<gene>
    <name evidence="2" type="primary">tag</name>
    <name evidence="2" type="ORF">AOLFYP35_00049</name>
</gene>
<dbReference type="EC" id="3.2.2.20" evidence="2"/>
<evidence type="ECO:0000256" key="1">
    <source>
        <dbReference type="SAM" id="Phobius"/>
    </source>
</evidence>
<keyword evidence="1" id="KW-0472">Membrane</keyword>
<dbReference type="EMBL" id="CACRSM010000001">
    <property type="protein sequence ID" value="VYS72787.1"/>
    <property type="molecule type" value="Genomic_DNA"/>
</dbReference>
<reference evidence="2" key="1">
    <citation type="submission" date="2019-11" db="EMBL/GenBank/DDBJ databases">
        <authorList>
            <person name="Feng L."/>
        </authorList>
    </citation>
    <scope>NUCLEOTIDE SEQUENCE</scope>
    <source>
        <strain evidence="2">AodontolyticusLFYP35</strain>
    </source>
</reference>
<dbReference type="Pfam" id="PF03352">
    <property type="entry name" value="Adenine_glyco"/>
    <property type="match status" value="2"/>
</dbReference>
<feature type="transmembrane region" description="Helical" evidence="1">
    <location>
        <begin position="192"/>
        <end position="211"/>
    </location>
</feature>
<keyword evidence="2" id="KW-0326">Glycosidase</keyword>
<organism evidence="2">
    <name type="scientific">Schaalia odontolytica</name>
    <dbReference type="NCBI Taxonomy" id="1660"/>
    <lineage>
        <taxon>Bacteria</taxon>
        <taxon>Bacillati</taxon>
        <taxon>Actinomycetota</taxon>
        <taxon>Actinomycetes</taxon>
        <taxon>Actinomycetales</taxon>
        <taxon>Actinomycetaceae</taxon>
        <taxon>Schaalia</taxon>
    </lineage>
</organism>
<name>A0A6N2QWH6_9ACTO</name>
<dbReference type="InterPro" id="IPR052891">
    <property type="entry name" value="DNA-3mA_glycosylase"/>
</dbReference>
<keyword evidence="1" id="KW-1133">Transmembrane helix</keyword>
<keyword evidence="1" id="KW-0812">Transmembrane</keyword>
<evidence type="ECO:0000313" key="2">
    <source>
        <dbReference type="EMBL" id="VYS72787.1"/>
    </source>
</evidence>
<protein>
    <submittedName>
        <fullName evidence="2">DNA-3-methyladenine glycosylase 1</fullName>
        <ecNumber evidence="2">3.2.2.20</ecNumber>
    </submittedName>
</protein>
<dbReference type="InterPro" id="IPR011257">
    <property type="entry name" value="DNA_glycosylase"/>
</dbReference>